<dbReference type="Proteomes" id="UP000198847">
    <property type="component" value="Unassembled WGS sequence"/>
</dbReference>
<dbReference type="SUPFAM" id="SSF54631">
    <property type="entry name" value="CBS-domain pair"/>
    <property type="match status" value="1"/>
</dbReference>
<dbReference type="GO" id="GO:0015095">
    <property type="term" value="F:magnesium ion transmembrane transporter activity"/>
    <property type="evidence" value="ECO:0007669"/>
    <property type="project" value="InterPro"/>
</dbReference>
<dbReference type="InterPro" id="IPR011033">
    <property type="entry name" value="PRC_barrel-like_sf"/>
</dbReference>
<reference evidence="3 4" key="1">
    <citation type="submission" date="2016-10" db="EMBL/GenBank/DDBJ databases">
        <authorList>
            <person name="de Groot N.N."/>
        </authorList>
    </citation>
    <scope>NUCLEOTIDE SEQUENCE [LARGE SCALE GENOMIC DNA]</scope>
    <source>
        <strain evidence="3 4">DSM 13305</strain>
    </source>
</reference>
<name>A0A1H8Y120_9FIRM</name>
<dbReference type="RefSeq" id="WP_091751867.1">
    <property type="nucleotide sequence ID" value="NZ_FODY01000037.1"/>
</dbReference>
<dbReference type="Pfam" id="PF03448">
    <property type="entry name" value="MgtE_N"/>
    <property type="match status" value="1"/>
</dbReference>
<dbReference type="PROSITE" id="PS51371">
    <property type="entry name" value="CBS"/>
    <property type="match status" value="2"/>
</dbReference>
<feature type="domain" description="CBS" evidence="2">
    <location>
        <begin position="355"/>
        <end position="411"/>
    </location>
</feature>
<dbReference type="Gene3D" id="3.10.580.10">
    <property type="entry name" value="CBS-domain"/>
    <property type="match status" value="1"/>
</dbReference>
<dbReference type="GO" id="GO:0016020">
    <property type="term" value="C:membrane"/>
    <property type="evidence" value="ECO:0007669"/>
    <property type="project" value="InterPro"/>
</dbReference>
<dbReference type="SUPFAM" id="SSF158791">
    <property type="entry name" value="MgtE N-terminal domain-like"/>
    <property type="match status" value="1"/>
</dbReference>
<accession>A0A1H8Y120</accession>
<dbReference type="SUPFAM" id="SSF50346">
    <property type="entry name" value="PRC-barrel domain"/>
    <property type="match status" value="1"/>
</dbReference>
<keyword evidence="4" id="KW-1185">Reference proteome</keyword>
<evidence type="ECO:0000259" key="2">
    <source>
        <dbReference type="PROSITE" id="PS51371"/>
    </source>
</evidence>
<dbReference type="EMBL" id="FODY01000037">
    <property type="protein sequence ID" value="SEP45994.1"/>
    <property type="molecule type" value="Genomic_DNA"/>
</dbReference>
<evidence type="ECO:0000313" key="4">
    <source>
        <dbReference type="Proteomes" id="UP000198847"/>
    </source>
</evidence>
<dbReference type="OrthoDB" id="9790355at2"/>
<dbReference type="Gene3D" id="1.25.60.10">
    <property type="entry name" value="MgtE N-terminal domain-like"/>
    <property type="match status" value="1"/>
</dbReference>
<protein>
    <submittedName>
        <fullName evidence="3">Mg2+ transporter (MgtE)</fullName>
    </submittedName>
</protein>
<organism evidence="3 4">
    <name type="scientific">Propionispora vibrioides</name>
    <dbReference type="NCBI Taxonomy" id="112903"/>
    <lineage>
        <taxon>Bacteria</taxon>
        <taxon>Bacillati</taxon>
        <taxon>Bacillota</taxon>
        <taxon>Negativicutes</taxon>
        <taxon>Selenomonadales</taxon>
        <taxon>Sporomusaceae</taxon>
        <taxon>Propionispora</taxon>
    </lineage>
</organism>
<dbReference type="PANTHER" id="PTHR43773">
    <property type="entry name" value="MAGNESIUM TRANSPORTER MGTE"/>
    <property type="match status" value="1"/>
</dbReference>
<evidence type="ECO:0000313" key="3">
    <source>
        <dbReference type="EMBL" id="SEP45994.1"/>
    </source>
</evidence>
<sequence>MYAVKVLGEFYFSQLLGKAVYDAARQRVGRVKDMTVRWHYSHPEVSGIKYVNSKDDLIPFDLVERCDADGVFLSQDFSPSCILPLQEEEIYISKWLLDKQIIDLKGFKLVRVNDITLSWLAREDGSRMVLVAVDIGIRGLFRRLGLEFLFKCCKNKLVSWQYIKPLESWNAALQLNMEKQQLEQIHPADIADLLEEMDYKRRSAFIEHLNSRQTIDALAELELETQVEIFRQMEQQQALTILAELPPDEVADILGELPVDKMEGLLDLMADEAEGVRELLQYAAGTAGACMTTKYIRLSGWMTVSQAIGEIRTFASAVETIYYLYVMNERGCLEGVLSLRELIVAEEEAVLYDLMRQKVVAVTSEETTPRIAGIMAKYGFLALPVVDGQGKMLGLVTVDDILSMLVEERDKFDAPPLLTVSARIGRERYR</sequence>
<dbReference type="InterPro" id="IPR000644">
    <property type="entry name" value="CBS_dom"/>
</dbReference>
<dbReference type="InterPro" id="IPR046342">
    <property type="entry name" value="CBS_dom_sf"/>
</dbReference>
<feature type="domain" description="CBS" evidence="2">
    <location>
        <begin position="291"/>
        <end position="354"/>
    </location>
</feature>
<dbReference type="InterPro" id="IPR038076">
    <property type="entry name" value="MgtE_N_sf"/>
</dbReference>
<dbReference type="InterPro" id="IPR006668">
    <property type="entry name" value="Mg_transptr_MgtE_intracell_dom"/>
</dbReference>
<keyword evidence="1" id="KW-0129">CBS domain</keyword>
<dbReference type="CDD" id="cd04606">
    <property type="entry name" value="CBS_pair_Mg_transporter"/>
    <property type="match status" value="1"/>
</dbReference>
<proteinExistence type="predicted"/>
<dbReference type="SMART" id="SM00116">
    <property type="entry name" value="CBS"/>
    <property type="match status" value="1"/>
</dbReference>
<dbReference type="SMART" id="SM00924">
    <property type="entry name" value="MgtE_N"/>
    <property type="match status" value="1"/>
</dbReference>
<evidence type="ECO:0000256" key="1">
    <source>
        <dbReference type="PROSITE-ProRule" id="PRU00703"/>
    </source>
</evidence>
<dbReference type="Pfam" id="PF00571">
    <property type="entry name" value="CBS"/>
    <property type="match status" value="1"/>
</dbReference>
<gene>
    <name evidence="3" type="ORF">SAMN04490178_13722</name>
</gene>
<dbReference type="InterPro" id="IPR006669">
    <property type="entry name" value="MgtE_transporter"/>
</dbReference>
<dbReference type="PANTHER" id="PTHR43773:SF1">
    <property type="entry name" value="MAGNESIUM TRANSPORTER MGTE"/>
    <property type="match status" value="1"/>
</dbReference>
<dbReference type="AlphaFoldDB" id="A0A1H8Y120"/>
<dbReference type="STRING" id="112903.SAMN04490178_13722"/>